<dbReference type="InterPro" id="IPR053918">
    <property type="entry name" value="DUF6980"/>
</dbReference>
<name>A0AAJ1TL93_9BACL</name>
<sequence length="104" mass="12163">MIKNHCCKTMENTLNYVCKQHKNPFDCPDHLIYYSLVFDEYGIIIHDGGPSYSAIYFCPYCGSKLSDSKRDLWFDALEALGFAAPFEQNIPEDFNSDRWYNKQD</sequence>
<protein>
    <recommendedName>
        <fullName evidence="1">DUF6980 domain-containing protein</fullName>
    </recommendedName>
</protein>
<dbReference type="AlphaFoldDB" id="A0AAJ1TL93"/>
<dbReference type="EMBL" id="JAUSUV010000023">
    <property type="protein sequence ID" value="MDQ0418957.1"/>
    <property type="molecule type" value="Genomic_DNA"/>
</dbReference>
<proteinExistence type="predicted"/>
<gene>
    <name evidence="2" type="ORF">J2Z48_003162</name>
</gene>
<evidence type="ECO:0000259" key="1">
    <source>
        <dbReference type="Pfam" id="PF22400"/>
    </source>
</evidence>
<keyword evidence="3" id="KW-1185">Reference proteome</keyword>
<evidence type="ECO:0000313" key="3">
    <source>
        <dbReference type="Proteomes" id="UP001238450"/>
    </source>
</evidence>
<organism evidence="2 3">
    <name type="scientific">Croceifilum oryzae</name>
    <dbReference type="NCBI Taxonomy" id="1553429"/>
    <lineage>
        <taxon>Bacteria</taxon>
        <taxon>Bacillati</taxon>
        <taxon>Bacillota</taxon>
        <taxon>Bacilli</taxon>
        <taxon>Bacillales</taxon>
        <taxon>Thermoactinomycetaceae</taxon>
        <taxon>Croceifilum</taxon>
    </lineage>
</organism>
<accession>A0AAJ1TL93</accession>
<feature type="domain" description="DUF6980" evidence="1">
    <location>
        <begin position="4"/>
        <end position="102"/>
    </location>
</feature>
<reference evidence="2 3" key="1">
    <citation type="submission" date="2023-07" db="EMBL/GenBank/DDBJ databases">
        <title>Genomic Encyclopedia of Type Strains, Phase IV (KMG-IV): sequencing the most valuable type-strain genomes for metagenomic binning, comparative biology and taxonomic classification.</title>
        <authorList>
            <person name="Goeker M."/>
        </authorList>
    </citation>
    <scope>NUCLEOTIDE SEQUENCE [LARGE SCALE GENOMIC DNA]</scope>
    <source>
        <strain evidence="2 3">DSM 46876</strain>
    </source>
</reference>
<dbReference type="Proteomes" id="UP001238450">
    <property type="component" value="Unassembled WGS sequence"/>
</dbReference>
<dbReference type="Pfam" id="PF22400">
    <property type="entry name" value="DUF6980"/>
    <property type="match status" value="1"/>
</dbReference>
<comment type="caution">
    <text evidence="2">The sequence shown here is derived from an EMBL/GenBank/DDBJ whole genome shotgun (WGS) entry which is preliminary data.</text>
</comment>
<dbReference type="RefSeq" id="WP_307254980.1">
    <property type="nucleotide sequence ID" value="NZ_JAUSUV010000023.1"/>
</dbReference>
<evidence type="ECO:0000313" key="2">
    <source>
        <dbReference type="EMBL" id="MDQ0418957.1"/>
    </source>
</evidence>